<protein>
    <submittedName>
        <fullName evidence="4">Phosphoglycerate mutase family protein</fullName>
    </submittedName>
</protein>
<dbReference type="GO" id="GO:0004331">
    <property type="term" value="F:fructose-2,6-bisphosphate 2-phosphatase activity"/>
    <property type="evidence" value="ECO:0007669"/>
    <property type="project" value="TreeGrafter"/>
</dbReference>
<dbReference type="AlphaFoldDB" id="A0A9D1UXG1"/>
<feature type="active site" description="Tele-phosphohistidine intermediate" evidence="2">
    <location>
        <position position="10"/>
    </location>
</feature>
<dbReference type="SUPFAM" id="SSF53254">
    <property type="entry name" value="Phosphoglycerate mutase-like"/>
    <property type="match status" value="1"/>
</dbReference>
<reference evidence="4" key="1">
    <citation type="journal article" date="2021" name="PeerJ">
        <title>Extensive microbial diversity within the chicken gut microbiome revealed by metagenomics and culture.</title>
        <authorList>
            <person name="Gilroy R."/>
            <person name="Ravi A."/>
            <person name="Getino M."/>
            <person name="Pursley I."/>
            <person name="Horton D.L."/>
            <person name="Alikhan N.F."/>
            <person name="Baker D."/>
            <person name="Gharbi K."/>
            <person name="Hall N."/>
            <person name="Watson M."/>
            <person name="Adriaenssens E.M."/>
            <person name="Foster-Nyarko E."/>
            <person name="Jarju S."/>
            <person name="Secka A."/>
            <person name="Antonio M."/>
            <person name="Oren A."/>
            <person name="Chaudhuri R.R."/>
            <person name="La Ragione R."/>
            <person name="Hildebrand F."/>
            <person name="Pallen M.J."/>
        </authorList>
    </citation>
    <scope>NUCLEOTIDE SEQUENCE</scope>
    <source>
        <strain evidence="4">6627</strain>
    </source>
</reference>
<organism evidence="4 5">
    <name type="scientific">Candidatus Ligilactobacillus excrementigallinarum</name>
    <dbReference type="NCBI Taxonomy" id="2838641"/>
    <lineage>
        <taxon>Bacteria</taxon>
        <taxon>Bacillati</taxon>
        <taxon>Bacillota</taxon>
        <taxon>Bacilli</taxon>
        <taxon>Lactobacillales</taxon>
        <taxon>Lactobacillaceae</taxon>
        <taxon>Ligilactobacillus</taxon>
    </lineage>
</organism>
<comment type="caution">
    <text evidence="4">The sequence shown here is derived from an EMBL/GenBank/DDBJ whole genome shotgun (WGS) entry which is preliminary data.</text>
</comment>
<reference evidence="4" key="2">
    <citation type="submission" date="2021-04" db="EMBL/GenBank/DDBJ databases">
        <authorList>
            <person name="Gilroy R."/>
        </authorList>
    </citation>
    <scope>NUCLEOTIDE SEQUENCE</scope>
    <source>
        <strain evidence="4">6627</strain>
    </source>
</reference>
<feature type="active site" description="Proton donor/acceptor" evidence="2">
    <location>
        <position position="86"/>
    </location>
</feature>
<evidence type="ECO:0000313" key="4">
    <source>
        <dbReference type="EMBL" id="HIX02191.1"/>
    </source>
</evidence>
<dbReference type="PANTHER" id="PTHR46517">
    <property type="entry name" value="FRUCTOSE-2,6-BISPHOSPHATASE TIGAR"/>
    <property type="match status" value="1"/>
</dbReference>
<dbReference type="Proteomes" id="UP000823963">
    <property type="component" value="Unassembled WGS sequence"/>
</dbReference>
<dbReference type="SMART" id="SM00855">
    <property type="entry name" value="PGAM"/>
    <property type="match status" value="1"/>
</dbReference>
<dbReference type="InterPro" id="IPR051695">
    <property type="entry name" value="Phosphoglycerate_Mutase"/>
</dbReference>
<sequence length="222" mass="25442">MSFTIYLARHGQTTLNKYRRLQGWCDAPLTEQGLEDARIAGKHLRHIKFTAAYSSDTLRAMRTRDLILKENENNQPETFESMNFREQGFGYFEGADSGHVWTMVGLPENAKTYYEIIDKLGFAATRDLLHKNDPFGDAEDDQTYWNRIQAGFEQLKATYDNGENILLVSHSLTIRTIIDHFAPEYNAPVEGPKNGSVSKLNVTDDGKITVEYYNHFLDGEEY</sequence>
<feature type="binding site" evidence="3">
    <location>
        <position position="59"/>
    </location>
    <ligand>
        <name>substrate</name>
    </ligand>
</feature>
<proteinExistence type="predicted"/>
<name>A0A9D1UXG1_9LACO</name>
<dbReference type="GO" id="GO:0043456">
    <property type="term" value="P:regulation of pentose-phosphate shunt"/>
    <property type="evidence" value="ECO:0007669"/>
    <property type="project" value="TreeGrafter"/>
</dbReference>
<keyword evidence="1" id="KW-0378">Hydrolase</keyword>
<dbReference type="GO" id="GO:0045820">
    <property type="term" value="P:negative regulation of glycolytic process"/>
    <property type="evidence" value="ECO:0007669"/>
    <property type="project" value="TreeGrafter"/>
</dbReference>
<accession>A0A9D1UXG1</accession>
<dbReference type="GO" id="GO:0005829">
    <property type="term" value="C:cytosol"/>
    <property type="evidence" value="ECO:0007669"/>
    <property type="project" value="TreeGrafter"/>
</dbReference>
<feature type="binding site" evidence="3">
    <location>
        <begin position="9"/>
        <end position="16"/>
    </location>
    <ligand>
        <name>substrate</name>
    </ligand>
</feature>
<dbReference type="InterPro" id="IPR029033">
    <property type="entry name" value="His_PPase_superfam"/>
</dbReference>
<evidence type="ECO:0000313" key="5">
    <source>
        <dbReference type="Proteomes" id="UP000823963"/>
    </source>
</evidence>
<dbReference type="PANTHER" id="PTHR46517:SF1">
    <property type="entry name" value="FRUCTOSE-2,6-BISPHOSPHATASE TIGAR"/>
    <property type="match status" value="1"/>
</dbReference>
<dbReference type="CDD" id="cd07067">
    <property type="entry name" value="HP_PGM_like"/>
    <property type="match status" value="1"/>
</dbReference>
<dbReference type="Gene3D" id="3.40.50.1240">
    <property type="entry name" value="Phosphoglycerate mutase-like"/>
    <property type="match status" value="1"/>
</dbReference>
<dbReference type="InterPro" id="IPR001345">
    <property type="entry name" value="PG/BPGM_mutase_AS"/>
</dbReference>
<evidence type="ECO:0000256" key="3">
    <source>
        <dbReference type="PIRSR" id="PIRSR613078-2"/>
    </source>
</evidence>
<gene>
    <name evidence="4" type="ORF">H9861_05500</name>
</gene>
<evidence type="ECO:0000256" key="1">
    <source>
        <dbReference type="ARBA" id="ARBA00022801"/>
    </source>
</evidence>
<dbReference type="InterPro" id="IPR013078">
    <property type="entry name" value="His_Pase_superF_clade-1"/>
</dbReference>
<dbReference type="PROSITE" id="PS00175">
    <property type="entry name" value="PG_MUTASE"/>
    <property type="match status" value="1"/>
</dbReference>
<dbReference type="Pfam" id="PF00300">
    <property type="entry name" value="His_Phos_1"/>
    <property type="match status" value="1"/>
</dbReference>
<dbReference type="EMBL" id="DXFP01000051">
    <property type="protein sequence ID" value="HIX02191.1"/>
    <property type="molecule type" value="Genomic_DNA"/>
</dbReference>
<evidence type="ECO:0000256" key="2">
    <source>
        <dbReference type="PIRSR" id="PIRSR613078-1"/>
    </source>
</evidence>